<keyword evidence="3" id="KW-1133">Transmembrane helix</keyword>
<evidence type="ECO:0000313" key="7">
    <source>
        <dbReference type="Proteomes" id="UP001482231"/>
    </source>
</evidence>
<dbReference type="EC" id="2.7.7.65" evidence="1"/>
<protein>
    <recommendedName>
        <fullName evidence="1">diguanylate cyclase</fullName>
        <ecNumber evidence="1">2.7.7.65</ecNumber>
    </recommendedName>
</protein>
<comment type="catalytic activity">
    <reaction evidence="2">
        <text>2 GTP = 3',3'-c-di-GMP + 2 diphosphate</text>
        <dbReference type="Rhea" id="RHEA:24898"/>
        <dbReference type="ChEBI" id="CHEBI:33019"/>
        <dbReference type="ChEBI" id="CHEBI:37565"/>
        <dbReference type="ChEBI" id="CHEBI:58805"/>
        <dbReference type="EC" id="2.7.7.65"/>
    </reaction>
</comment>
<name>A0ABV0EHM3_9BURK</name>
<dbReference type="PANTHER" id="PTHR45138:SF9">
    <property type="entry name" value="DIGUANYLATE CYCLASE DGCM-RELATED"/>
    <property type="match status" value="1"/>
</dbReference>
<gene>
    <name evidence="6" type="ORF">V6E02_08105</name>
</gene>
<dbReference type="InterPro" id="IPR000160">
    <property type="entry name" value="GGDEF_dom"/>
</dbReference>
<feature type="signal peptide" evidence="4">
    <location>
        <begin position="1"/>
        <end position="22"/>
    </location>
</feature>
<evidence type="ECO:0000256" key="4">
    <source>
        <dbReference type="SAM" id="SignalP"/>
    </source>
</evidence>
<dbReference type="Pfam" id="PF00990">
    <property type="entry name" value="GGDEF"/>
    <property type="match status" value="1"/>
</dbReference>
<dbReference type="CDD" id="cd01949">
    <property type="entry name" value="GGDEF"/>
    <property type="match status" value="1"/>
</dbReference>
<dbReference type="RefSeq" id="WP_347308283.1">
    <property type="nucleotide sequence ID" value="NZ_JBAJEX010000005.1"/>
</dbReference>
<dbReference type="PANTHER" id="PTHR45138">
    <property type="entry name" value="REGULATORY COMPONENTS OF SENSORY TRANSDUCTION SYSTEM"/>
    <property type="match status" value="1"/>
</dbReference>
<keyword evidence="4" id="KW-0732">Signal</keyword>
<comment type="caution">
    <text evidence="6">The sequence shown here is derived from an EMBL/GenBank/DDBJ whole genome shotgun (WGS) entry which is preliminary data.</text>
</comment>
<evidence type="ECO:0000313" key="6">
    <source>
        <dbReference type="EMBL" id="MEO1767173.1"/>
    </source>
</evidence>
<dbReference type="NCBIfam" id="TIGR00254">
    <property type="entry name" value="GGDEF"/>
    <property type="match status" value="1"/>
</dbReference>
<dbReference type="PROSITE" id="PS50887">
    <property type="entry name" value="GGDEF"/>
    <property type="match status" value="1"/>
</dbReference>
<evidence type="ECO:0000259" key="5">
    <source>
        <dbReference type="PROSITE" id="PS50887"/>
    </source>
</evidence>
<keyword evidence="6" id="KW-0808">Transferase</keyword>
<feature type="transmembrane region" description="Helical" evidence="3">
    <location>
        <begin position="249"/>
        <end position="269"/>
    </location>
</feature>
<feature type="domain" description="GGDEF" evidence="5">
    <location>
        <begin position="358"/>
        <end position="491"/>
    </location>
</feature>
<keyword evidence="3" id="KW-0812">Transmembrane</keyword>
<dbReference type="Proteomes" id="UP001482231">
    <property type="component" value="Unassembled WGS sequence"/>
</dbReference>
<proteinExistence type="predicted"/>
<reference evidence="6 7" key="1">
    <citation type="submission" date="2024-02" db="EMBL/GenBank/DDBJ databases">
        <title>New thermophilic sulfur-oxidizing bacteria from a hot springs of the Uzon caldera (Kamchatka, Russia).</title>
        <authorList>
            <person name="Dukat A.M."/>
            <person name="Elcheninov A.G."/>
            <person name="Frolov E.N."/>
        </authorList>
    </citation>
    <scope>NUCLEOTIDE SEQUENCE [LARGE SCALE GENOMIC DNA]</scope>
    <source>
        <strain evidence="6 7">AK1</strain>
    </source>
</reference>
<organism evidence="6 7">
    <name type="scientific">Thiobacter aerophilum</name>
    <dbReference type="NCBI Taxonomy" id="3121275"/>
    <lineage>
        <taxon>Bacteria</taxon>
        <taxon>Pseudomonadati</taxon>
        <taxon>Pseudomonadota</taxon>
        <taxon>Betaproteobacteria</taxon>
        <taxon>Burkholderiales</taxon>
        <taxon>Thiobacteraceae</taxon>
        <taxon>Thiobacter</taxon>
    </lineage>
</organism>
<dbReference type="EMBL" id="JBAJEX010000005">
    <property type="protein sequence ID" value="MEO1767173.1"/>
    <property type="molecule type" value="Genomic_DNA"/>
</dbReference>
<dbReference type="InterPro" id="IPR043128">
    <property type="entry name" value="Rev_trsase/Diguanyl_cyclase"/>
</dbReference>
<evidence type="ECO:0000256" key="1">
    <source>
        <dbReference type="ARBA" id="ARBA00012528"/>
    </source>
</evidence>
<accession>A0ABV0EHM3</accession>
<keyword evidence="7" id="KW-1185">Reference proteome</keyword>
<sequence length="491" mass="54292">MKPSIARLFLVGFFVLALAASAAGFLLHAAVALHQHFVRNQPPAYAGAVLSAQLQSLPIRLRGEARAIAHSPLTVQALAQGSDTERQNLVATLRGFYPELHEIQILSEDQAAGRSPIPGSLSTTQRKLIDALRERPDSTDAMTVERLSLRFSAPVRHPDDNRLLGFVLLARDLGDIQLLFAGTPLLDGYAELQQQDGNRFETLLKRGDESLKSVSAPRYTEISGTPWRLATWSAPGPTGLLADVRMSFVLVWAGLILLMALALALIYFYGNRALQDDLAALTKLFSDISHNRMRKSYNVQLEEVQPAYLIMYQLGKLMVGKHLAAVNSAGMDHLSQVHNRRSFDAKQREIYQQAKEGWPASLLILDIDDFKRVNDTYGHDAGDQLIIQFGKLLKERLRSSDFVARLGGDEFCVIFPNTPLKRAMELADRLRRSMPATVELAPGVMHALSWSGGLSEFSRHDQAENAALARADQALLEAKRGGRNRTQMKAA</sequence>
<feature type="chain" id="PRO_5046670572" description="diguanylate cyclase" evidence="4">
    <location>
        <begin position="23"/>
        <end position="491"/>
    </location>
</feature>
<keyword evidence="3" id="KW-0472">Membrane</keyword>
<keyword evidence="6" id="KW-0548">Nucleotidyltransferase</keyword>
<dbReference type="Gene3D" id="3.30.70.270">
    <property type="match status" value="1"/>
</dbReference>
<evidence type="ECO:0000256" key="3">
    <source>
        <dbReference type="SAM" id="Phobius"/>
    </source>
</evidence>
<dbReference type="InterPro" id="IPR029787">
    <property type="entry name" value="Nucleotide_cyclase"/>
</dbReference>
<dbReference type="SMART" id="SM00267">
    <property type="entry name" value="GGDEF"/>
    <property type="match status" value="1"/>
</dbReference>
<dbReference type="GO" id="GO:0052621">
    <property type="term" value="F:diguanylate cyclase activity"/>
    <property type="evidence" value="ECO:0007669"/>
    <property type="project" value="UniProtKB-EC"/>
</dbReference>
<evidence type="ECO:0000256" key="2">
    <source>
        <dbReference type="ARBA" id="ARBA00034247"/>
    </source>
</evidence>
<dbReference type="SUPFAM" id="SSF55073">
    <property type="entry name" value="Nucleotide cyclase"/>
    <property type="match status" value="1"/>
</dbReference>
<dbReference type="InterPro" id="IPR050469">
    <property type="entry name" value="Diguanylate_Cyclase"/>
</dbReference>